<keyword evidence="3" id="KW-0862">Zinc</keyword>
<dbReference type="PANTHER" id="PTHR46293:SF14">
    <property type="match status" value="1"/>
</dbReference>
<dbReference type="EMBL" id="OU466863">
    <property type="protein sequence ID" value="CAH2079168.1"/>
    <property type="molecule type" value="Genomic_DNA"/>
</dbReference>
<dbReference type="InterPro" id="IPR013083">
    <property type="entry name" value="Znf_RING/FYVE/PHD"/>
</dbReference>
<evidence type="ECO:0000313" key="8">
    <source>
        <dbReference type="Proteomes" id="UP000836841"/>
    </source>
</evidence>
<dbReference type="InterPro" id="IPR017907">
    <property type="entry name" value="Znf_RING_CS"/>
</dbReference>
<organism evidence="7 8">
    <name type="scientific">Thlaspi arvense</name>
    <name type="common">Field penny-cress</name>
    <dbReference type="NCBI Taxonomy" id="13288"/>
    <lineage>
        <taxon>Eukaryota</taxon>
        <taxon>Viridiplantae</taxon>
        <taxon>Streptophyta</taxon>
        <taxon>Embryophyta</taxon>
        <taxon>Tracheophyta</taxon>
        <taxon>Spermatophyta</taxon>
        <taxon>Magnoliopsida</taxon>
        <taxon>eudicotyledons</taxon>
        <taxon>Gunneridae</taxon>
        <taxon>Pentapetalae</taxon>
        <taxon>rosids</taxon>
        <taxon>malvids</taxon>
        <taxon>Brassicales</taxon>
        <taxon>Brassicaceae</taxon>
        <taxon>Thlaspideae</taxon>
        <taxon>Thlaspi</taxon>
    </lineage>
</organism>
<dbReference type="GO" id="GO:0004842">
    <property type="term" value="F:ubiquitin-protein transferase activity"/>
    <property type="evidence" value="ECO:0007669"/>
    <property type="project" value="InterPro"/>
</dbReference>
<gene>
    <name evidence="7" type="ORF">TAV2_LOCUS25171</name>
</gene>
<evidence type="ECO:0000256" key="4">
    <source>
        <dbReference type="PROSITE-ProRule" id="PRU00175"/>
    </source>
</evidence>
<keyword evidence="2 4" id="KW-0863">Zinc-finger</keyword>
<evidence type="ECO:0000259" key="6">
    <source>
        <dbReference type="PROSITE" id="PS50089"/>
    </source>
</evidence>
<reference evidence="7 8" key="1">
    <citation type="submission" date="2022-03" db="EMBL/GenBank/DDBJ databases">
        <authorList>
            <person name="Nunn A."/>
            <person name="Chopra R."/>
            <person name="Nunn A."/>
            <person name="Contreras Garrido A."/>
        </authorList>
    </citation>
    <scope>NUCLEOTIDE SEQUENCE [LARGE SCALE GENOMIC DNA]</scope>
</reference>
<dbReference type="Gene3D" id="3.30.40.10">
    <property type="entry name" value="Zinc/RING finger domain, C3HC4 (zinc finger)"/>
    <property type="match status" value="1"/>
</dbReference>
<sequence>MVLISVETDELKPSFTCGICYNIIDHATTLTGCLHTFCWRCIHGNITEHAWKCCPVCYADLGPTPLRTLKHNEFMEKLRRAFFPSSLDVIVVDSDSESSVSPSDEDVSDGDNSAA</sequence>
<dbReference type="PROSITE" id="PS50089">
    <property type="entry name" value="ZF_RING_2"/>
    <property type="match status" value="1"/>
</dbReference>
<dbReference type="AlphaFoldDB" id="A0AAU9T932"/>
<dbReference type="SMART" id="SM00184">
    <property type="entry name" value="RING"/>
    <property type="match status" value="1"/>
</dbReference>
<feature type="domain" description="RING-type" evidence="6">
    <location>
        <begin position="17"/>
        <end position="57"/>
    </location>
</feature>
<protein>
    <recommendedName>
        <fullName evidence="6">RING-type domain-containing protein</fullName>
    </recommendedName>
</protein>
<keyword evidence="1" id="KW-0479">Metal-binding</keyword>
<dbReference type="PANTHER" id="PTHR46293">
    <property type="entry name" value="E3 UBIQUITIN PROTEIN LIGASE DRIP1"/>
    <property type="match status" value="1"/>
</dbReference>
<evidence type="ECO:0000256" key="1">
    <source>
        <dbReference type="ARBA" id="ARBA00022723"/>
    </source>
</evidence>
<evidence type="ECO:0000256" key="5">
    <source>
        <dbReference type="SAM" id="MobiDB-lite"/>
    </source>
</evidence>
<dbReference type="Pfam" id="PF13923">
    <property type="entry name" value="zf-C3HC4_2"/>
    <property type="match status" value="1"/>
</dbReference>
<keyword evidence="8" id="KW-1185">Reference proteome</keyword>
<evidence type="ECO:0000313" key="7">
    <source>
        <dbReference type="EMBL" id="CAH2079168.1"/>
    </source>
</evidence>
<proteinExistence type="predicted"/>
<feature type="region of interest" description="Disordered" evidence="5">
    <location>
        <begin position="94"/>
        <end position="115"/>
    </location>
</feature>
<dbReference type="Proteomes" id="UP000836841">
    <property type="component" value="Chromosome 7"/>
</dbReference>
<evidence type="ECO:0000256" key="2">
    <source>
        <dbReference type="ARBA" id="ARBA00022771"/>
    </source>
</evidence>
<accession>A0AAU9T932</accession>
<evidence type="ECO:0000256" key="3">
    <source>
        <dbReference type="ARBA" id="ARBA00022833"/>
    </source>
</evidence>
<dbReference type="InterPro" id="IPR001841">
    <property type="entry name" value="Znf_RING"/>
</dbReference>
<dbReference type="InterPro" id="IPR044807">
    <property type="entry name" value="DRIP1-like"/>
</dbReference>
<dbReference type="GO" id="GO:0008270">
    <property type="term" value="F:zinc ion binding"/>
    <property type="evidence" value="ECO:0007669"/>
    <property type="project" value="UniProtKB-KW"/>
</dbReference>
<name>A0AAU9T932_THLAR</name>
<dbReference type="PROSITE" id="PS00518">
    <property type="entry name" value="ZF_RING_1"/>
    <property type="match status" value="1"/>
</dbReference>
<dbReference type="SUPFAM" id="SSF57850">
    <property type="entry name" value="RING/U-box"/>
    <property type="match status" value="1"/>
</dbReference>